<accession>A0AB36AFX0</accession>
<evidence type="ECO:0000259" key="5">
    <source>
        <dbReference type="PROSITE" id="PS50847"/>
    </source>
</evidence>
<keyword evidence="3" id="KW-0732">Signal</keyword>
<dbReference type="PROSITE" id="PS50847">
    <property type="entry name" value="GRAM_POS_ANCHORING"/>
    <property type="match status" value="1"/>
</dbReference>
<reference evidence="6 7" key="1">
    <citation type="submission" date="2019-11" db="EMBL/GenBank/DDBJ databases">
        <title>Draft genome sequence of 12 host-associated Lactobacillus reuteri rodent strains.</title>
        <authorList>
            <person name="Zhang S."/>
            <person name="Ozcam M."/>
            <person name="Van Pijkeren J.P."/>
        </authorList>
    </citation>
    <scope>NUCLEOTIDE SEQUENCE [LARGE SCALE GENOMIC DNA]</scope>
    <source>
        <strain evidence="6 7">L1604-1</strain>
    </source>
</reference>
<sequence length="82" mass="9026">MLLLLYHSIKNLKSFPSNSDQAVSNQHFISHQLTQTSLKEKSKANILPQTGNDQNSGSILGFAFAALASILGLTDLKKKREK</sequence>
<dbReference type="AlphaFoldDB" id="A0AB36AFX0"/>
<evidence type="ECO:0000256" key="4">
    <source>
        <dbReference type="ARBA" id="ARBA00023088"/>
    </source>
</evidence>
<keyword evidence="1" id="KW-0134">Cell wall</keyword>
<proteinExistence type="predicted"/>
<evidence type="ECO:0000313" key="6">
    <source>
        <dbReference type="EMBL" id="MRG84689.1"/>
    </source>
</evidence>
<organism evidence="6 7">
    <name type="scientific">Limosilactobacillus reuteri</name>
    <name type="common">Lactobacillus reuteri</name>
    <dbReference type="NCBI Taxonomy" id="1598"/>
    <lineage>
        <taxon>Bacteria</taxon>
        <taxon>Bacillati</taxon>
        <taxon>Bacillota</taxon>
        <taxon>Bacilli</taxon>
        <taxon>Lactobacillales</taxon>
        <taxon>Lactobacillaceae</taxon>
        <taxon>Limosilactobacillus</taxon>
    </lineage>
</organism>
<evidence type="ECO:0000313" key="7">
    <source>
        <dbReference type="Proteomes" id="UP000441557"/>
    </source>
</evidence>
<dbReference type="EMBL" id="WJMZ01000037">
    <property type="protein sequence ID" value="MRG84689.1"/>
    <property type="molecule type" value="Genomic_DNA"/>
</dbReference>
<gene>
    <name evidence="6" type="ORF">GIX80_10160</name>
</gene>
<feature type="domain" description="Gram-positive cocci surface proteins LPxTG" evidence="5">
    <location>
        <begin position="47"/>
        <end position="82"/>
    </location>
</feature>
<comment type="caution">
    <text evidence="6">The sequence shown here is derived from an EMBL/GenBank/DDBJ whole genome shotgun (WGS) entry which is preliminary data.</text>
</comment>
<evidence type="ECO:0000256" key="3">
    <source>
        <dbReference type="ARBA" id="ARBA00022729"/>
    </source>
</evidence>
<dbReference type="Proteomes" id="UP000441557">
    <property type="component" value="Unassembled WGS sequence"/>
</dbReference>
<evidence type="ECO:0000256" key="1">
    <source>
        <dbReference type="ARBA" id="ARBA00022512"/>
    </source>
</evidence>
<dbReference type="Pfam" id="PF00746">
    <property type="entry name" value="Gram_pos_anchor"/>
    <property type="match status" value="1"/>
</dbReference>
<name>A0AB36AFX0_LIMRT</name>
<evidence type="ECO:0000256" key="2">
    <source>
        <dbReference type="ARBA" id="ARBA00022525"/>
    </source>
</evidence>
<protein>
    <submittedName>
        <fullName evidence="6">LPXTG cell wall anchor domain-containing protein</fullName>
    </submittedName>
</protein>
<dbReference type="InterPro" id="IPR019931">
    <property type="entry name" value="LPXTG_anchor"/>
</dbReference>
<keyword evidence="2" id="KW-0964">Secreted</keyword>
<keyword evidence="4" id="KW-0572">Peptidoglycan-anchor</keyword>
<dbReference type="NCBIfam" id="TIGR01167">
    <property type="entry name" value="LPXTG_anchor"/>
    <property type="match status" value="1"/>
</dbReference>